<organism evidence="4 5">
    <name type="scientific">Robbsia betulipollinis</name>
    <dbReference type="NCBI Taxonomy" id="2981849"/>
    <lineage>
        <taxon>Bacteria</taxon>
        <taxon>Pseudomonadati</taxon>
        <taxon>Pseudomonadota</taxon>
        <taxon>Betaproteobacteria</taxon>
        <taxon>Burkholderiales</taxon>
        <taxon>Burkholderiaceae</taxon>
        <taxon>Robbsia</taxon>
    </lineage>
</organism>
<name>A0ABT3ZQD1_9BURK</name>
<feature type="domain" description="Leucine-binding protein" evidence="3">
    <location>
        <begin position="85"/>
        <end position="436"/>
    </location>
</feature>
<gene>
    <name evidence="4" type="ORF">OVY01_16440</name>
</gene>
<dbReference type="EMBL" id="JAPMXC010000006">
    <property type="protein sequence ID" value="MCY0388764.1"/>
    <property type="molecule type" value="Genomic_DNA"/>
</dbReference>
<dbReference type="SUPFAM" id="SSF53822">
    <property type="entry name" value="Periplasmic binding protein-like I"/>
    <property type="match status" value="1"/>
</dbReference>
<dbReference type="PROSITE" id="PS51257">
    <property type="entry name" value="PROKAR_LIPOPROTEIN"/>
    <property type="match status" value="1"/>
</dbReference>
<dbReference type="CDD" id="cd06342">
    <property type="entry name" value="PBP1_ABC_LIVBP-like"/>
    <property type="match status" value="1"/>
</dbReference>
<sequence>MPLRWIHAVPVATVLLLAGCGKKDVGTTDTASAASGTAMASAPLASGIAVPAVVASPVAVGGMAASVPAAVAASGTGTGTAAVRTVRIGHAGPLSGAEAHLGQDSENAARLAVEEINARGLSIDGQAITLELDAQDDGGDPRKGVTVARKLVADQVVGVIGDLASAVSIPASQVYGAAGVTQLSSSSTDPAFTGQGYKTSYRMVANDTQQGTALAALAIESLHAKTLAVVDDGTPYGKHLAAAFLQAVRAHAGGANLRDVARESENPGMRGAEPRGADLKAILKRLKARAPNVVLFAGMDVAGGAFVRQMAASGLHATVLGGDGLCSEKGAALAGAAVDNLICAQVGPALSSMDQGAAFAQRYAARFHIPVQAYAPFAYDAVYVLVDAMKRANAVDPAKILAAMPSTDYTGLTGPIAFTARGELKQAAVTLYQFKDQKRAVRDVVKM</sequence>
<dbReference type="Proteomes" id="UP001082899">
    <property type="component" value="Unassembled WGS sequence"/>
</dbReference>
<reference evidence="4" key="1">
    <citation type="submission" date="2022-11" db="EMBL/GenBank/DDBJ databases">
        <title>Robbsia betulipollinis sp. nov., isolated from pollen of birch (Betula pendula).</title>
        <authorList>
            <person name="Shi H."/>
            <person name="Ambika Manirajan B."/>
            <person name="Ratering S."/>
            <person name="Geissler-Plaum R."/>
            <person name="Schnell S."/>
        </authorList>
    </citation>
    <scope>NUCLEOTIDE SEQUENCE</scope>
    <source>
        <strain evidence="4">Bb-Pol-6</strain>
    </source>
</reference>
<comment type="similarity">
    <text evidence="1">Belongs to the leucine-binding protein family.</text>
</comment>
<dbReference type="PANTHER" id="PTHR47151">
    <property type="entry name" value="LEU/ILE/VAL-BINDING ABC TRANSPORTER SUBUNIT"/>
    <property type="match status" value="1"/>
</dbReference>
<keyword evidence="5" id="KW-1185">Reference proteome</keyword>
<evidence type="ECO:0000313" key="4">
    <source>
        <dbReference type="EMBL" id="MCY0388764.1"/>
    </source>
</evidence>
<dbReference type="InterPro" id="IPR028081">
    <property type="entry name" value="Leu-bd"/>
</dbReference>
<comment type="caution">
    <text evidence="4">The sequence shown here is derived from an EMBL/GenBank/DDBJ whole genome shotgun (WGS) entry which is preliminary data.</text>
</comment>
<proteinExistence type="inferred from homology"/>
<dbReference type="PANTHER" id="PTHR47151:SF2">
    <property type="entry name" value="AMINO ACID BINDING PROTEIN"/>
    <property type="match status" value="1"/>
</dbReference>
<protein>
    <submittedName>
        <fullName evidence="4">Branched-chain amino acid ABC transporter substrate-binding protein</fullName>
    </submittedName>
</protein>
<evidence type="ECO:0000259" key="3">
    <source>
        <dbReference type="Pfam" id="PF13458"/>
    </source>
</evidence>
<evidence type="ECO:0000313" key="5">
    <source>
        <dbReference type="Proteomes" id="UP001082899"/>
    </source>
</evidence>
<evidence type="ECO:0000256" key="2">
    <source>
        <dbReference type="ARBA" id="ARBA00022729"/>
    </source>
</evidence>
<keyword evidence="2" id="KW-0732">Signal</keyword>
<accession>A0ABT3ZQD1</accession>
<evidence type="ECO:0000256" key="1">
    <source>
        <dbReference type="ARBA" id="ARBA00010062"/>
    </source>
</evidence>
<dbReference type="Pfam" id="PF13458">
    <property type="entry name" value="Peripla_BP_6"/>
    <property type="match status" value="1"/>
</dbReference>
<dbReference type="InterPro" id="IPR028082">
    <property type="entry name" value="Peripla_BP_I"/>
</dbReference>
<dbReference type="Gene3D" id="3.40.50.2300">
    <property type="match status" value="2"/>
</dbReference>